<feature type="domain" description="Ion transport" evidence="6">
    <location>
        <begin position="2"/>
        <end position="200"/>
    </location>
</feature>
<dbReference type="PANTHER" id="PTHR10037:SF62">
    <property type="entry name" value="SODIUM CHANNEL PROTEIN 60E"/>
    <property type="match status" value="1"/>
</dbReference>
<dbReference type="SUPFAM" id="SSF81324">
    <property type="entry name" value="Voltage-gated potassium channels"/>
    <property type="match status" value="1"/>
</dbReference>
<keyword evidence="8" id="KW-1185">Reference proteome</keyword>
<evidence type="ECO:0000256" key="1">
    <source>
        <dbReference type="ARBA" id="ARBA00004141"/>
    </source>
</evidence>
<feature type="transmembrane region" description="Helical" evidence="5">
    <location>
        <begin position="166"/>
        <end position="190"/>
    </location>
</feature>
<reference evidence="7 8" key="1">
    <citation type="journal article" date="2013" name="Curr. Biol.">
        <title>The Genome of the Foraminiferan Reticulomyxa filosa.</title>
        <authorList>
            <person name="Glockner G."/>
            <person name="Hulsmann N."/>
            <person name="Schleicher M."/>
            <person name="Noegel A.A."/>
            <person name="Eichinger L."/>
            <person name="Gallinger C."/>
            <person name="Pawlowski J."/>
            <person name="Sierra R."/>
            <person name="Euteneuer U."/>
            <person name="Pillet L."/>
            <person name="Moustafa A."/>
            <person name="Platzer M."/>
            <person name="Groth M."/>
            <person name="Szafranski K."/>
            <person name="Schliwa M."/>
        </authorList>
    </citation>
    <scope>NUCLEOTIDE SEQUENCE [LARGE SCALE GENOMIC DNA]</scope>
</reference>
<dbReference type="EMBL" id="ASPP01014315">
    <property type="protein sequence ID" value="ETO18858.1"/>
    <property type="molecule type" value="Genomic_DNA"/>
</dbReference>
<dbReference type="Pfam" id="PF00520">
    <property type="entry name" value="Ion_trans"/>
    <property type="match status" value="2"/>
</dbReference>
<accession>X6MZ07</accession>
<protein>
    <recommendedName>
        <fullName evidence="6">Ion transport domain-containing protein</fullName>
    </recommendedName>
</protein>
<gene>
    <name evidence="7" type="ORF">RFI_18382</name>
</gene>
<feature type="transmembrane region" description="Helical" evidence="5">
    <location>
        <begin position="380"/>
        <end position="405"/>
    </location>
</feature>
<dbReference type="GO" id="GO:0005248">
    <property type="term" value="F:voltage-gated sodium channel activity"/>
    <property type="evidence" value="ECO:0007669"/>
    <property type="project" value="TreeGrafter"/>
</dbReference>
<dbReference type="GO" id="GO:0001518">
    <property type="term" value="C:voltage-gated sodium channel complex"/>
    <property type="evidence" value="ECO:0007669"/>
    <property type="project" value="TreeGrafter"/>
</dbReference>
<sequence>MLVVIVAVFGLIFPEVTFLRGLRAIRPIRVAIRVKQEAWEGINFFFFLFIKVVKEICHITKKIYINIYIRIHIFIYKYVTCKCFLNRCVAIGEPFVLQDPNQYPDKESCKNGVVWVNAGFNFDNVFSSLLTIFKVTNFAHWFEELASSMATVSDFKQAVPFHRPEAAVYFVCVALIGGFFLWNILVSVVVDSFMRIKKEEETTGLVTQDQAIWIQTRRYVERFPLLNSLKEPHAKWRQLITTLLFEEEEEEEEEAKVFALVTNDYFEYFIVGCIVVNVVFMMSSYEKQPQSWAVTLWAIDVVFVTIYWIEAILKIVGLGLQYFQSWWNLFDFAIIIASVVSIGLGSPGQHYAANGIRLIRAIRIVRLLRRAPVLRALFMTLIYAAPSLLNIGLLLFVAFFIWGIFGMELFGTVVHNDGYGNHIPYG</sequence>
<keyword evidence="4 5" id="KW-0472">Membrane</keyword>
<organism evidence="7 8">
    <name type="scientific">Reticulomyxa filosa</name>
    <dbReference type="NCBI Taxonomy" id="46433"/>
    <lineage>
        <taxon>Eukaryota</taxon>
        <taxon>Sar</taxon>
        <taxon>Rhizaria</taxon>
        <taxon>Retaria</taxon>
        <taxon>Foraminifera</taxon>
        <taxon>Monothalamids</taxon>
        <taxon>Reticulomyxidae</taxon>
        <taxon>Reticulomyxa</taxon>
    </lineage>
</organism>
<dbReference type="PANTHER" id="PTHR10037">
    <property type="entry name" value="VOLTAGE-GATED CATION CHANNEL CALCIUM AND SODIUM"/>
    <property type="match status" value="1"/>
</dbReference>
<dbReference type="InterPro" id="IPR043203">
    <property type="entry name" value="VGCC_Ca_Na"/>
</dbReference>
<dbReference type="InterPro" id="IPR005821">
    <property type="entry name" value="Ion_trans_dom"/>
</dbReference>
<comment type="caution">
    <text evidence="7">The sequence shown here is derived from an EMBL/GenBank/DDBJ whole genome shotgun (WGS) entry which is preliminary data.</text>
</comment>
<dbReference type="OMA" id="KEICHIT"/>
<feature type="transmembrane region" description="Helical" evidence="5">
    <location>
        <begin position="325"/>
        <end position="345"/>
    </location>
</feature>
<evidence type="ECO:0000259" key="6">
    <source>
        <dbReference type="Pfam" id="PF00520"/>
    </source>
</evidence>
<feature type="transmembrane region" description="Helical" evidence="5">
    <location>
        <begin position="291"/>
        <end position="313"/>
    </location>
</feature>
<proteinExistence type="predicted"/>
<evidence type="ECO:0000313" key="8">
    <source>
        <dbReference type="Proteomes" id="UP000023152"/>
    </source>
</evidence>
<name>X6MZ07_RETFI</name>
<feature type="domain" description="Ion transport" evidence="6">
    <location>
        <begin position="264"/>
        <end position="415"/>
    </location>
</feature>
<dbReference type="AlphaFoldDB" id="X6MZ07"/>
<evidence type="ECO:0000256" key="3">
    <source>
        <dbReference type="ARBA" id="ARBA00022989"/>
    </source>
</evidence>
<evidence type="ECO:0000256" key="4">
    <source>
        <dbReference type="ARBA" id="ARBA00023136"/>
    </source>
</evidence>
<feature type="transmembrane region" description="Helical" evidence="5">
    <location>
        <begin position="265"/>
        <end position="285"/>
    </location>
</feature>
<keyword evidence="3 5" id="KW-1133">Transmembrane helix</keyword>
<keyword evidence="2 5" id="KW-0812">Transmembrane</keyword>
<dbReference type="Proteomes" id="UP000023152">
    <property type="component" value="Unassembled WGS sequence"/>
</dbReference>
<evidence type="ECO:0000256" key="2">
    <source>
        <dbReference type="ARBA" id="ARBA00022692"/>
    </source>
</evidence>
<dbReference type="Gene3D" id="1.20.120.350">
    <property type="entry name" value="Voltage-gated potassium channels. Chain C"/>
    <property type="match status" value="1"/>
</dbReference>
<dbReference type="Gene3D" id="1.10.287.70">
    <property type="match status" value="2"/>
</dbReference>
<dbReference type="InterPro" id="IPR027359">
    <property type="entry name" value="Volt_channel_dom_sf"/>
</dbReference>
<dbReference type="OrthoDB" id="431720at2759"/>
<comment type="subcellular location">
    <subcellularLocation>
        <location evidence="1">Membrane</location>
        <topology evidence="1">Multi-pass membrane protein</topology>
    </subcellularLocation>
</comment>
<evidence type="ECO:0000313" key="7">
    <source>
        <dbReference type="EMBL" id="ETO18858.1"/>
    </source>
</evidence>
<evidence type="ECO:0000256" key="5">
    <source>
        <dbReference type="SAM" id="Phobius"/>
    </source>
</evidence>